<organism evidence="14 15">
    <name type="scientific">Marivibrio halodurans</name>
    <dbReference type="NCBI Taxonomy" id="2039722"/>
    <lineage>
        <taxon>Bacteria</taxon>
        <taxon>Pseudomonadati</taxon>
        <taxon>Pseudomonadota</taxon>
        <taxon>Alphaproteobacteria</taxon>
        <taxon>Rhodospirillales</taxon>
        <taxon>Rhodospirillaceae</taxon>
        <taxon>Marivibrio</taxon>
    </lineage>
</organism>
<comment type="function">
    <text evidence="1 10">Produces ATP from ADP in the presence of a proton gradient across the membrane.</text>
</comment>
<feature type="coiled-coil region" evidence="12">
    <location>
        <begin position="92"/>
        <end position="130"/>
    </location>
</feature>
<keyword evidence="15" id="KW-1185">Reference proteome</keyword>
<dbReference type="GO" id="GO:0005524">
    <property type="term" value="F:ATP binding"/>
    <property type="evidence" value="ECO:0007669"/>
    <property type="project" value="UniProtKB-UniRule"/>
</dbReference>
<evidence type="ECO:0000256" key="5">
    <source>
        <dbReference type="ARBA" id="ARBA00022781"/>
    </source>
</evidence>
<evidence type="ECO:0000256" key="8">
    <source>
        <dbReference type="ARBA" id="ARBA00023196"/>
    </source>
</evidence>
<dbReference type="GO" id="GO:0005886">
    <property type="term" value="C:plasma membrane"/>
    <property type="evidence" value="ECO:0007669"/>
    <property type="project" value="UniProtKB-SubCell"/>
</dbReference>
<protein>
    <recommendedName>
        <fullName evidence="10">ATP synthase epsilon chain</fullName>
    </recommendedName>
    <alternativeName>
        <fullName evidence="10">ATP synthase F1 sector epsilon subunit</fullName>
    </alternativeName>
    <alternativeName>
        <fullName evidence="10">F-ATPase epsilon subunit</fullName>
    </alternativeName>
</protein>
<dbReference type="GO" id="GO:0012505">
    <property type="term" value="C:endomembrane system"/>
    <property type="evidence" value="ECO:0007669"/>
    <property type="project" value="UniProtKB-SubCell"/>
</dbReference>
<dbReference type="Proteomes" id="UP000672602">
    <property type="component" value="Unassembled WGS sequence"/>
</dbReference>
<keyword evidence="5 10" id="KW-0375">Hydrogen ion transport</keyword>
<evidence type="ECO:0000256" key="6">
    <source>
        <dbReference type="ARBA" id="ARBA00023065"/>
    </source>
</evidence>
<evidence type="ECO:0000313" key="14">
    <source>
        <dbReference type="EMBL" id="MBP5859001.1"/>
    </source>
</evidence>
<keyword evidence="4 10" id="KW-0813">Transport</keyword>
<name>A0A8J7V456_9PROT</name>
<keyword evidence="12" id="KW-0175">Coiled coil</keyword>
<dbReference type="EMBL" id="JAGMWN010000013">
    <property type="protein sequence ID" value="MBP5859001.1"/>
    <property type="molecule type" value="Genomic_DNA"/>
</dbReference>
<keyword evidence="9 10" id="KW-0066">ATP synthesis</keyword>
<dbReference type="Gene3D" id="2.60.15.10">
    <property type="entry name" value="F0F1 ATP synthase delta/epsilon subunit, N-terminal"/>
    <property type="match status" value="1"/>
</dbReference>
<evidence type="ECO:0000256" key="7">
    <source>
        <dbReference type="ARBA" id="ARBA00023136"/>
    </source>
</evidence>
<comment type="similarity">
    <text evidence="3 10 11">Belongs to the ATPase epsilon chain family.</text>
</comment>
<comment type="subunit">
    <text evidence="10 11">F-type ATPases have 2 components, CF(1) - the catalytic core - and CF(0) - the membrane proton channel. CF(1) has five subunits: alpha(3), beta(3), gamma(1), delta(1), epsilon(1). CF(0) has three main subunits: a, b and c.</text>
</comment>
<accession>A0A8J7V456</accession>
<evidence type="ECO:0000256" key="10">
    <source>
        <dbReference type="HAMAP-Rule" id="MF_00530"/>
    </source>
</evidence>
<dbReference type="GO" id="GO:0045259">
    <property type="term" value="C:proton-transporting ATP synthase complex"/>
    <property type="evidence" value="ECO:0007669"/>
    <property type="project" value="UniProtKB-KW"/>
</dbReference>
<reference evidence="14" key="1">
    <citation type="submission" date="2021-04" db="EMBL/GenBank/DDBJ databases">
        <authorList>
            <person name="Zhang D.-C."/>
        </authorList>
    </citation>
    <scope>NUCLEOTIDE SEQUENCE</scope>
    <source>
        <strain evidence="14">CGMCC 1.15697</strain>
    </source>
</reference>
<evidence type="ECO:0000259" key="13">
    <source>
        <dbReference type="Pfam" id="PF02823"/>
    </source>
</evidence>
<feature type="domain" description="ATP synthase F1 complex delta/epsilon subunit N-terminal" evidence="13">
    <location>
        <begin position="7"/>
        <end position="84"/>
    </location>
</feature>
<evidence type="ECO:0000313" key="15">
    <source>
        <dbReference type="Proteomes" id="UP000672602"/>
    </source>
</evidence>
<sequence length="138" mass="14731">MADKIGFDVVSPERLLLSEDVDMVVIPAEEGDMGVMAGHAPVIANVRPGTIAVFSGNSVQKRYFVAGGFLEVTGERCTVLAEQATPIEDIDISATQSQIKDLSEDVSHAKDEREKEAAEADLALARAKLQAAESPAYK</sequence>
<dbReference type="HAMAP" id="MF_00530">
    <property type="entry name" value="ATP_synth_epsil_bac"/>
    <property type="match status" value="1"/>
</dbReference>
<keyword evidence="8 10" id="KW-0139">CF(1)</keyword>
<dbReference type="Pfam" id="PF02823">
    <property type="entry name" value="ATP-synt_DE_N"/>
    <property type="match status" value="1"/>
</dbReference>
<gene>
    <name evidence="10" type="primary">atpC</name>
    <name evidence="14" type="ORF">KAJ83_18420</name>
</gene>
<comment type="subcellular location">
    <subcellularLocation>
        <location evidence="10">Cell membrane</location>
        <topology evidence="10">Peripheral membrane protein</topology>
    </subcellularLocation>
    <subcellularLocation>
        <location evidence="2">Endomembrane system</location>
        <topology evidence="2">Peripheral membrane protein</topology>
    </subcellularLocation>
</comment>
<dbReference type="AlphaFoldDB" id="A0A8J7V456"/>
<dbReference type="PANTHER" id="PTHR13822:SF10">
    <property type="entry name" value="ATP SYNTHASE EPSILON CHAIN, CHLOROPLASTIC"/>
    <property type="match status" value="1"/>
</dbReference>
<dbReference type="RefSeq" id="WP_210683587.1">
    <property type="nucleotide sequence ID" value="NZ_JAGMWN010000013.1"/>
</dbReference>
<keyword evidence="10" id="KW-1003">Cell membrane</keyword>
<keyword evidence="7 10" id="KW-0472">Membrane</keyword>
<evidence type="ECO:0000256" key="9">
    <source>
        <dbReference type="ARBA" id="ARBA00023310"/>
    </source>
</evidence>
<dbReference type="InterPro" id="IPR036771">
    <property type="entry name" value="ATPsynth_dsu/esu_N"/>
</dbReference>
<proteinExistence type="inferred from homology"/>
<evidence type="ECO:0000256" key="4">
    <source>
        <dbReference type="ARBA" id="ARBA00022448"/>
    </source>
</evidence>
<dbReference type="NCBIfam" id="TIGR01216">
    <property type="entry name" value="ATP_synt_epsi"/>
    <property type="match status" value="1"/>
</dbReference>
<evidence type="ECO:0000256" key="1">
    <source>
        <dbReference type="ARBA" id="ARBA00003543"/>
    </source>
</evidence>
<evidence type="ECO:0000256" key="2">
    <source>
        <dbReference type="ARBA" id="ARBA00004184"/>
    </source>
</evidence>
<dbReference type="SUPFAM" id="SSF51344">
    <property type="entry name" value="Epsilon subunit of F1F0-ATP synthase N-terminal domain"/>
    <property type="match status" value="1"/>
</dbReference>
<comment type="caution">
    <text evidence="14">The sequence shown here is derived from an EMBL/GenBank/DDBJ whole genome shotgun (WGS) entry which is preliminary data.</text>
</comment>
<dbReference type="InterPro" id="IPR020546">
    <property type="entry name" value="ATP_synth_F1_dsu/esu_N"/>
</dbReference>
<dbReference type="InterPro" id="IPR001469">
    <property type="entry name" value="ATP_synth_F1_dsu/esu"/>
</dbReference>
<keyword evidence="6 10" id="KW-0406">Ion transport</keyword>
<evidence type="ECO:0000256" key="11">
    <source>
        <dbReference type="RuleBase" id="RU003656"/>
    </source>
</evidence>
<dbReference type="NCBIfam" id="NF001851">
    <property type="entry name" value="PRK00571.2-4"/>
    <property type="match status" value="1"/>
</dbReference>
<evidence type="ECO:0000256" key="12">
    <source>
        <dbReference type="SAM" id="Coils"/>
    </source>
</evidence>
<evidence type="ECO:0000256" key="3">
    <source>
        <dbReference type="ARBA" id="ARBA00005712"/>
    </source>
</evidence>
<dbReference type="PANTHER" id="PTHR13822">
    <property type="entry name" value="ATP SYNTHASE DELTA/EPSILON CHAIN"/>
    <property type="match status" value="1"/>
</dbReference>
<dbReference type="GO" id="GO:0046933">
    <property type="term" value="F:proton-transporting ATP synthase activity, rotational mechanism"/>
    <property type="evidence" value="ECO:0007669"/>
    <property type="project" value="UniProtKB-UniRule"/>
</dbReference>
<dbReference type="CDD" id="cd12152">
    <property type="entry name" value="F1-ATPase_delta"/>
    <property type="match status" value="1"/>
</dbReference>